<evidence type="ECO:0000256" key="6">
    <source>
        <dbReference type="ARBA" id="ARBA00022989"/>
    </source>
</evidence>
<dbReference type="InterPro" id="IPR007387">
    <property type="entry name" value="TRAP_DctQ"/>
</dbReference>
<dbReference type="Proteomes" id="UP000619295">
    <property type="component" value="Unassembled WGS sequence"/>
</dbReference>
<evidence type="ECO:0000259" key="10">
    <source>
        <dbReference type="Pfam" id="PF04290"/>
    </source>
</evidence>
<evidence type="ECO:0000256" key="2">
    <source>
        <dbReference type="ARBA" id="ARBA00022448"/>
    </source>
</evidence>
<evidence type="ECO:0000256" key="9">
    <source>
        <dbReference type="RuleBase" id="RU369079"/>
    </source>
</evidence>
<comment type="caution">
    <text evidence="11">The sequence shown here is derived from an EMBL/GenBank/DDBJ whole genome shotgun (WGS) entry which is preliminary data.</text>
</comment>
<evidence type="ECO:0000313" key="11">
    <source>
        <dbReference type="EMBL" id="MBD3848323.1"/>
    </source>
</evidence>
<proteinExistence type="inferred from homology"/>
<evidence type="ECO:0000313" key="12">
    <source>
        <dbReference type="Proteomes" id="UP000619295"/>
    </source>
</evidence>
<keyword evidence="3" id="KW-1003">Cell membrane</keyword>
<keyword evidence="7 9" id="KW-0472">Membrane</keyword>
<feature type="transmembrane region" description="Helical" evidence="9">
    <location>
        <begin position="12"/>
        <end position="32"/>
    </location>
</feature>
<gene>
    <name evidence="11" type="ORF">IED13_21710</name>
</gene>
<sequence>MNGRAGSRLDPARLLTLCGAIALAVMLFWTMFDIGGRLAFNRPIHGTLDLVEVTLVLVAFLALPECFRRDELIKVDLFDTMVSPRTLGRMTLIGEIATLAFLGLLIATLWQPLADAYRFGDQKPDLPVPIWTLLLTIELALVVSMLVVLRRIGSQIRAALQPPGAETQAPTLHRHEEATP</sequence>
<evidence type="ECO:0000256" key="1">
    <source>
        <dbReference type="ARBA" id="ARBA00004429"/>
    </source>
</evidence>
<evidence type="ECO:0000256" key="5">
    <source>
        <dbReference type="ARBA" id="ARBA00022692"/>
    </source>
</evidence>
<keyword evidence="2 9" id="KW-0813">Transport</keyword>
<keyword evidence="12" id="KW-1185">Reference proteome</keyword>
<keyword evidence="5 9" id="KW-0812">Transmembrane</keyword>
<name>A0A927I321_9HYPH</name>
<feature type="transmembrane region" description="Helical" evidence="9">
    <location>
        <begin position="87"/>
        <end position="110"/>
    </location>
</feature>
<comment type="similarity">
    <text evidence="8 9">Belongs to the TRAP transporter small permease family.</text>
</comment>
<dbReference type="EMBL" id="JACXWY010000017">
    <property type="protein sequence ID" value="MBD3848323.1"/>
    <property type="molecule type" value="Genomic_DNA"/>
</dbReference>
<dbReference type="GO" id="GO:0022857">
    <property type="term" value="F:transmembrane transporter activity"/>
    <property type="evidence" value="ECO:0007669"/>
    <property type="project" value="UniProtKB-UniRule"/>
</dbReference>
<keyword evidence="6 9" id="KW-1133">Transmembrane helix</keyword>
<dbReference type="GO" id="GO:0005886">
    <property type="term" value="C:plasma membrane"/>
    <property type="evidence" value="ECO:0007669"/>
    <property type="project" value="UniProtKB-SubCell"/>
</dbReference>
<organism evidence="11 12">
    <name type="scientific">Bosea spartocytisi</name>
    <dbReference type="NCBI Taxonomy" id="2773451"/>
    <lineage>
        <taxon>Bacteria</taxon>
        <taxon>Pseudomonadati</taxon>
        <taxon>Pseudomonadota</taxon>
        <taxon>Alphaproteobacteria</taxon>
        <taxon>Hyphomicrobiales</taxon>
        <taxon>Boseaceae</taxon>
        <taxon>Bosea</taxon>
    </lineage>
</organism>
<comment type="subunit">
    <text evidence="9">The complex comprises the extracytoplasmic solute receptor protein and the two transmembrane proteins.</text>
</comment>
<dbReference type="Pfam" id="PF04290">
    <property type="entry name" value="DctQ"/>
    <property type="match status" value="1"/>
</dbReference>
<dbReference type="PANTHER" id="PTHR35011">
    <property type="entry name" value="2,3-DIKETO-L-GULONATE TRAP TRANSPORTER SMALL PERMEASE PROTEIN YIAM"/>
    <property type="match status" value="1"/>
</dbReference>
<protein>
    <recommendedName>
        <fullName evidence="9">TRAP transporter small permease protein</fullName>
    </recommendedName>
</protein>
<reference evidence="11" key="1">
    <citation type="submission" date="2020-09" db="EMBL/GenBank/DDBJ databases">
        <title>Bosea spartocytisi sp. nov. a root nodule endophyte of Spartocytisus supranubius in the high mountain ecosystem fo the Teide National Park (Canary Islands, Spain).</title>
        <authorList>
            <person name="Pulido-Suarez L."/>
            <person name="Peix A."/>
            <person name="Igual J.M."/>
            <person name="Socas-Perez N."/>
            <person name="Velazquez E."/>
            <person name="Flores-Felix J.D."/>
            <person name="Leon-Barrios M."/>
        </authorList>
    </citation>
    <scope>NUCLEOTIDE SEQUENCE</scope>
    <source>
        <strain evidence="11">SSUT16</strain>
    </source>
</reference>
<dbReference type="RefSeq" id="WP_191125440.1">
    <property type="nucleotide sequence ID" value="NZ_JACXWY010000017.1"/>
</dbReference>
<evidence type="ECO:0000256" key="3">
    <source>
        <dbReference type="ARBA" id="ARBA00022475"/>
    </source>
</evidence>
<keyword evidence="4 9" id="KW-0997">Cell inner membrane</keyword>
<evidence type="ECO:0000256" key="8">
    <source>
        <dbReference type="ARBA" id="ARBA00038436"/>
    </source>
</evidence>
<accession>A0A927I321</accession>
<comment type="subcellular location">
    <subcellularLocation>
        <location evidence="1 9">Cell inner membrane</location>
        <topology evidence="1 9">Multi-pass membrane protein</topology>
    </subcellularLocation>
</comment>
<feature type="transmembrane region" description="Helical" evidence="9">
    <location>
        <begin position="130"/>
        <end position="149"/>
    </location>
</feature>
<evidence type="ECO:0000256" key="7">
    <source>
        <dbReference type="ARBA" id="ARBA00023136"/>
    </source>
</evidence>
<dbReference type="InterPro" id="IPR055348">
    <property type="entry name" value="DctQ"/>
</dbReference>
<feature type="domain" description="Tripartite ATP-independent periplasmic transporters DctQ component" evidence="10">
    <location>
        <begin position="27"/>
        <end position="157"/>
    </location>
</feature>
<evidence type="ECO:0000256" key="4">
    <source>
        <dbReference type="ARBA" id="ARBA00022519"/>
    </source>
</evidence>
<dbReference type="AlphaFoldDB" id="A0A927I321"/>
<comment type="function">
    <text evidence="9">Part of the tripartite ATP-independent periplasmic (TRAP) transport system.</text>
</comment>
<feature type="transmembrane region" description="Helical" evidence="9">
    <location>
        <begin position="44"/>
        <end position="67"/>
    </location>
</feature>